<dbReference type="InterPro" id="IPR010093">
    <property type="entry name" value="SinI_DNA-bd"/>
</dbReference>
<dbReference type="NCBIfam" id="TIGR01764">
    <property type="entry name" value="excise"/>
    <property type="match status" value="1"/>
</dbReference>
<accession>A0ABT3ACR3</accession>
<evidence type="ECO:0000313" key="3">
    <source>
        <dbReference type="Proteomes" id="UP001652504"/>
    </source>
</evidence>
<dbReference type="SUPFAM" id="SSF46955">
    <property type="entry name" value="Putative DNA-binding domain"/>
    <property type="match status" value="1"/>
</dbReference>
<organism evidence="2 3">
    <name type="scientific">Fluctibacter corallii</name>
    <dbReference type="NCBI Taxonomy" id="2984329"/>
    <lineage>
        <taxon>Bacteria</taxon>
        <taxon>Pseudomonadati</taxon>
        <taxon>Pseudomonadota</taxon>
        <taxon>Gammaproteobacteria</taxon>
        <taxon>Alteromonadales</taxon>
        <taxon>Alteromonadaceae</taxon>
        <taxon>Fluctibacter</taxon>
    </lineage>
</organism>
<keyword evidence="3" id="KW-1185">Reference proteome</keyword>
<protein>
    <submittedName>
        <fullName evidence="2">Helix-turn-helix domain-containing protein</fullName>
    </submittedName>
</protein>
<proteinExistence type="predicted"/>
<dbReference type="InterPro" id="IPR041657">
    <property type="entry name" value="HTH_17"/>
</dbReference>
<dbReference type="InterPro" id="IPR009061">
    <property type="entry name" value="DNA-bd_dom_put_sf"/>
</dbReference>
<dbReference type="EMBL" id="JAOWKX010000011">
    <property type="protein sequence ID" value="MCV2886466.1"/>
    <property type="molecule type" value="Genomic_DNA"/>
</dbReference>
<feature type="domain" description="Helix-turn-helix" evidence="1">
    <location>
        <begin position="87"/>
        <end position="133"/>
    </location>
</feature>
<name>A0ABT3ACR3_9ALTE</name>
<dbReference type="RefSeq" id="WP_263713753.1">
    <property type="nucleotide sequence ID" value="NZ_JAOWKX010000011.1"/>
</dbReference>
<gene>
    <name evidence="2" type="ORF">OE749_17355</name>
</gene>
<comment type="caution">
    <text evidence="2">The sequence shown here is derived from an EMBL/GenBank/DDBJ whole genome shotgun (WGS) entry which is preliminary data.</text>
</comment>
<dbReference type="Pfam" id="PF12728">
    <property type="entry name" value="HTH_17"/>
    <property type="match status" value="1"/>
</dbReference>
<dbReference type="Proteomes" id="UP001652504">
    <property type="component" value="Unassembled WGS sequence"/>
</dbReference>
<evidence type="ECO:0000259" key="1">
    <source>
        <dbReference type="Pfam" id="PF12728"/>
    </source>
</evidence>
<evidence type="ECO:0000313" key="2">
    <source>
        <dbReference type="EMBL" id="MCV2886466.1"/>
    </source>
</evidence>
<sequence length="157" mass="17934">MMTNRQYDNVFSPTEHDVDLAKAGLPVLAQILGRHKQEQDFDERIEFIDEQGEQIVLPASALELLKTILIQMAKGNAMTLMPIHAELTTQQAADILNVSRPYLVKLLEQGDIPFVKKGAHRRVRFEDIQTYKARIDSQRLEALDELTKQAQELDMGY</sequence>
<reference evidence="2 3" key="1">
    <citation type="submission" date="2022-10" db="EMBL/GenBank/DDBJ databases">
        <title>Aestuariibacter sp. AA17 isolated from Montipora capitata coral fragment.</title>
        <authorList>
            <person name="Emsley S.A."/>
            <person name="Pfannmuller K.M."/>
            <person name="Loughran R.M."/>
            <person name="Shlafstein M."/>
            <person name="Papke E."/>
            <person name="Saw J.H."/>
            <person name="Ushijima B."/>
            <person name="Videau P."/>
        </authorList>
    </citation>
    <scope>NUCLEOTIDE SEQUENCE [LARGE SCALE GENOMIC DNA]</scope>
    <source>
        <strain evidence="2 3">AA17</strain>
    </source>
</reference>